<dbReference type="EC" id="3.1.4.-" evidence="7"/>
<comment type="domain">
    <text evidence="7">Has four distinct domains: an N-terminal nucleotidyltransferase (NT) domain responsible for UTase activity, a central HD domain that encodes UR activity, and two C-terminal ACT domains that seem to have a role in glutamine sensing.</text>
</comment>
<feature type="domain" description="ACT" evidence="8">
    <location>
        <begin position="779"/>
        <end position="847"/>
    </location>
</feature>
<evidence type="ECO:0000256" key="7">
    <source>
        <dbReference type="HAMAP-Rule" id="MF_00277"/>
    </source>
</evidence>
<dbReference type="Gene3D" id="1.10.3210.10">
    <property type="entry name" value="Hypothetical protein af1432"/>
    <property type="match status" value="1"/>
</dbReference>
<dbReference type="PANTHER" id="PTHR47320">
    <property type="entry name" value="BIFUNCTIONAL URIDYLYLTRANSFERASE/URIDYLYL-REMOVING ENZYME"/>
    <property type="match status" value="1"/>
</dbReference>
<gene>
    <name evidence="7 10" type="primary">glnD</name>
    <name evidence="10" type="ORF">HMPREF9371_0305</name>
</gene>
<dbReference type="InterPro" id="IPR045865">
    <property type="entry name" value="ACT-like_dom_sf"/>
</dbReference>
<dbReference type="CDD" id="cd04899">
    <property type="entry name" value="ACT_ACR-UUR-like_2"/>
    <property type="match status" value="1"/>
</dbReference>
<dbReference type="RefSeq" id="WP_009117999.1">
    <property type="nucleotide sequence ID" value="NZ_JH164926.1"/>
</dbReference>
<comment type="similarity">
    <text evidence="7">Belongs to the GlnD family.</text>
</comment>
<dbReference type="EC" id="2.7.7.59" evidence="7"/>
<reference evidence="10 11" key="1">
    <citation type="submission" date="2011-05" db="EMBL/GenBank/DDBJ databases">
        <authorList>
            <person name="Muzny D."/>
            <person name="Qin X."/>
            <person name="Deng J."/>
            <person name="Jiang H."/>
            <person name="Liu Y."/>
            <person name="Qu J."/>
            <person name="Song X.-Z."/>
            <person name="Zhang L."/>
            <person name="Thornton R."/>
            <person name="Coyle M."/>
            <person name="Francisco L."/>
            <person name="Jackson L."/>
            <person name="Javaid M."/>
            <person name="Korchina V."/>
            <person name="Kovar C."/>
            <person name="Mata R."/>
            <person name="Mathew T."/>
            <person name="Ngo R."/>
            <person name="Nguyen L."/>
            <person name="Nguyen N."/>
            <person name="Okwuonu G."/>
            <person name="Ongeri F."/>
            <person name="Pham C."/>
            <person name="Simmons D."/>
            <person name="Wilczek-Boney K."/>
            <person name="Hale W."/>
            <person name="Jakkamsetti A."/>
            <person name="Pham P."/>
            <person name="Ruth R."/>
            <person name="San Lucas F."/>
            <person name="Warren J."/>
            <person name="Zhang J."/>
            <person name="Zhao Z."/>
            <person name="Zhou C."/>
            <person name="Zhu D."/>
            <person name="Lee S."/>
            <person name="Bess C."/>
            <person name="Blankenburg K."/>
            <person name="Forbes L."/>
            <person name="Fu Q."/>
            <person name="Gubbala S."/>
            <person name="Hirani K."/>
            <person name="Jayaseelan J.C."/>
            <person name="Lara F."/>
            <person name="Munidasa M."/>
            <person name="Palculict T."/>
            <person name="Patil S."/>
            <person name="Pu L.-L."/>
            <person name="Saada N."/>
            <person name="Tang L."/>
            <person name="Weissenberger G."/>
            <person name="Zhu Y."/>
            <person name="Hemphill L."/>
            <person name="Shang Y."/>
            <person name="Youmans B."/>
            <person name="Ayvaz T."/>
            <person name="Ross M."/>
            <person name="Santibanez J."/>
            <person name="Aqrawi P."/>
            <person name="Gross S."/>
            <person name="Joshi V."/>
            <person name="Fowler G."/>
            <person name="Nazareth L."/>
            <person name="Reid J."/>
            <person name="Worley K."/>
            <person name="Petrosino J."/>
            <person name="Highlander S."/>
            <person name="Gibbs R."/>
        </authorList>
    </citation>
    <scope>NUCLEOTIDE SEQUENCE [LARGE SCALE GENOMIC DNA]</scope>
    <source>
        <strain evidence="10 11">871</strain>
    </source>
</reference>
<evidence type="ECO:0000256" key="6">
    <source>
        <dbReference type="ARBA" id="ARBA00023268"/>
    </source>
</evidence>
<protein>
    <recommendedName>
        <fullName evidence="7">Bifunctional uridylyltransferase/uridylyl-removing enzyme</fullName>
        <shortName evidence="7">UTase/UR</shortName>
    </recommendedName>
    <alternativeName>
        <fullName evidence="7">Bifunctional [protein-PII] modification enzyme</fullName>
    </alternativeName>
    <alternativeName>
        <fullName evidence="7">Bifunctional nitrogen sensor protein</fullName>
    </alternativeName>
    <domain>
        <recommendedName>
            <fullName evidence="7">[Protein-PII] uridylyltransferase</fullName>
            <shortName evidence="7">PII uridylyltransferase</shortName>
            <shortName evidence="7">UTase</shortName>
            <ecNumber evidence="7">2.7.7.59</ecNumber>
        </recommendedName>
    </domain>
    <domain>
        <recommendedName>
            <fullName evidence="7">[Protein-PII]-UMP uridylyl-removing enzyme</fullName>
            <shortName evidence="7">UR</shortName>
            <ecNumber evidence="7">3.1.4.-</ecNumber>
        </recommendedName>
    </domain>
</protein>
<evidence type="ECO:0000256" key="2">
    <source>
        <dbReference type="ARBA" id="ARBA00022695"/>
    </source>
</evidence>
<evidence type="ECO:0000313" key="11">
    <source>
        <dbReference type="Proteomes" id="UP000003019"/>
    </source>
</evidence>
<comment type="function">
    <text evidence="7">Modifies, by uridylylation and deuridylylation, the PII regulatory proteins (GlnB and homologs), in response to the nitrogen status of the cell that GlnD senses through the glutamine level. Under low glutamine levels, catalyzes the conversion of the PII proteins and UTP to PII-UMP and PPi, while under higher glutamine levels, GlnD hydrolyzes PII-UMP to PII and UMP (deuridylylation). Thus, controls uridylylation state and activity of the PII proteins, and plays an important role in the regulation of nitrogen metabolism.</text>
</comment>
<comment type="cofactor">
    <cofactor evidence="7">
        <name>Mg(2+)</name>
        <dbReference type="ChEBI" id="CHEBI:18420"/>
    </cofactor>
</comment>
<dbReference type="GO" id="GO:0008081">
    <property type="term" value="F:phosphoric diester hydrolase activity"/>
    <property type="evidence" value="ECO:0007669"/>
    <property type="project" value="UniProtKB-UniRule"/>
</dbReference>
<name>G4CFB6_9NEIS</name>
<feature type="domain" description="HD" evidence="9">
    <location>
        <begin position="432"/>
        <end position="554"/>
    </location>
</feature>
<comment type="activity regulation">
    <text evidence="7">Uridylyltransferase (UTase) activity is inhibited by glutamine, while glutamine activates uridylyl-removing (UR) activity.</text>
</comment>
<dbReference type="NCBIfam" id="TIGR01693">
    <property type="entry name" value="UTase_glnD"/>
    <property type="match status" value="1"/>
</dbReference>
<keyword evidence="11" id="KW-1185">Reference proteome</keyword>
<comment type="caution">
    <text evidence="7">Lacks conserved residue(s) required for the propagation of feature annotation.</text>
</comment>
<keyword evidence="6 7" id="KW-0511">Multifunctional enzyme</keyword>
<evidence type="ECO:0000259" key="9">
    <source>
        <dbReference type="PROSITE" id="PS51831"/>
    </source>
</evidence>
<dbReference type="SUPFAM" id="SSF109604">
    <property type="entry name" value="HD-domain/PDEase-like"/>
    <property type="match status" value="1"/>
</dbReference>
<comment type="catalytic activity">
    <reaction evidence="7">
        <text>[protein-PII]-uridylyl-L-tyrosine + H2O = [protein-PII]-L-tyrosine + UMP + H(+)</text>
        <dbReference type="Rhea" id="RHEA:48600"/>
        <dbReference type="Rhea" id="RHEA-COMP:12147"/>
        <dbReference type="Rhea" id="RHEA-COMP:12148"/>
        <dbReference type="ChEBI" id="CHEBI:15377"/>
        <dbReference type="ChEBI" id="CHEBI:15378"/>
        <dbReference type="ChEBI" id="CHEBI:46858"/>
        <dbReference type="ChEBI" id="CHEBI:57865"/>
        <dbReference type="ChEBI" id="CHEBI:90602"/>
    </reaction>
</comment>
<keyword evidence="5 7" id="KW-0460">Magnesium</keyword>
<dbReference type="HOGENOM" id="CLU_012833_0_0_4"/>
<dbReference type="SUPFAM" id="SSF81593">
    <property type="entry name" value="Nucleotidyltransferase substrate binding subunit/domain"/>
    <property type="match status" value="1"/>
</dbReference>
<dbReference type="CDD" id="cd04900">
    <property type="entry name" value="ACT_UUR-like_1"/>
    <property type="match status" value="1"/>
</dbReference>
<dbReference type="PROSITE" id="PS51831">
    <property type="entry name" value="HD"/>
    <property type="match status" value="1"/>
</dbReference>
<dbReference type="AlphaFoldDB" id="G4CFB6"/>
<evidence type="ECO:0000259" key="8">
    <source>
        <dbReference type="PROSITE" id="PS51671"/>
    </source>
</evidence>
<dbReference type="InterPro" id="IPR003607">
    <property type="entry name" value="HD/PDEase_dom"/>
</dbReference>
<dbReference type="GO" id="GO:0008773">
    <property type="term" value="F:[protein-PII] uridylyltransferase activity"/>
    <property type="evidence" value="ECO:0007669"/>
    <property type="project" value="UniProtKB-UniRule"/>
</dbReference>
<dbReference type="InterPro" id="IPR010043">
    <property type="entry name" value="UTase/UR"/>
</dbReference>
<proteinExistence type="inferred from homology"/>
<dbReference type="PANTHER" id="PTHR47320:SF1">
    <property type="entry name" value="BIFUNCTIONAL URIDYLYLTRANSFERASE_URIDYLYL-REMOVING ENZYME"/>
    <property type="match status" value="1"/>
</dbReference>
<keyword evidence="3" id="KW-0677">Repeat</keyword>
<dbReference type="InterPro" id="IPR013546">
    <property type="entry name" value="PII_UdlTrfase/GS_AdlTrfase"/>
</dbReference>
<dbReference type="OrthoDB" id="9758038at2"/>
<dbReference type="GO" id="GO:0006808">
    <property type="term" value="P:regulation of nitrogen utilization"/>
    <property type="evidence" value="ECO:0007669"/>
    <property type="project" value="UniProtKB-UniRule"/>
</dbReference>
<dbReference type="InterPro" id="IPR002912">
    <property type="entry name" value="ACT_dom"/>
</dbReference>
<dbReference type="HAMAP" id="MF_00277">
    <property type="entry name" value="PII_uridylyl_transf"/>
    <property type="match status" value="1"/>
</dbReference>
<dbReference type="Proteomes" id="UP000003019">
    <property type="component" value="Unassembled WGS sequence"/>
</dbReference>
<dbReference type="InterPro" id="IPR043519">
    <property type="entry name" value="NT_sf"/>
</dbReference>
<dbReference type="Pfam" id="PF08335">
    <property type="entry name" value="GlnD_UR_UTase"/>
    <property type="match status" value="1"/>
</dbReference>
<evidence type="ECO:0000256" key="5">
    <source>
        <dbReference type="ARBA" id="ARBA00022842"/>
    </source>
</evidence>
<evidence type="ECO:0000256" key="4">
    <source>
        <dbReference type="ARBA" id="ARBA00022801"/>
    </source>
</evidence>
<dbReference type="EMBL" id="AGAY01000009">
    <property type="protein sequence ID" value="EGY53490.1"/>
    <property type="molecule type" value="Genomic_DNA"/>
</dbReference>
<evidence type="ECO:0000256" key="3">
    <source>
        <dbReference type="ARBA" id="ARBA00022737"/>
    </source>
</evidence>
<accession>G4CFB6</accession>
<feature type="domain" description="ACT" evidence="8">
    <location>
        <begin position="669"/>
        <end position="747"/>
    </location>
</feature>
<dbReference type="Pfam" id="PF01966">
    <property type="entry name" value="HD"/>
    <property type="match status" value="1"/>
</dbReference>
<dbReference type="PIRSF" id="PIRSF006288">
    <property type="entry name" value="PII_uridyltransf"/>
    <property type="match status" value="1"/>
</dbReference>
<dbReference type="SUPFAM" id="SSF55021">
    <property type="entry name" value="ACT-like"/>
    <property type="match status" value="2"/>
</dbReference>
<dbReference type="SUPFAM" id="SSF81301">
    <property type="entry name" value="Nucleotidyltransferase"/>
    <property type="match status" value="1"/>
</dbReference>
<dbReference type="PROSITE" id="PS51671">
    <property type="entry name" value="ACT"/>
    <property type="match status" value="2"/>
</dbReference>
<keyword evidence="2 7" id="KW-0548">Nucleotidyltransferase</keyword>
<keyword evidence="1 7" id="KW-0808">Transferase</keyword>
<feature type="region of interest" description="Uridylyltransferase" evidence="7">
    <location>
        <begin position="1"/>
        <end position="312"/>
    </location>
</feature>
<comment type="catalytic activity">
    <reaction evidence="7">
        <text>[protein-PII]-L-tyrosine + UTP = [protein-PII]-uridylyl-L-tyrosine + diphosphate</text>
        <dbReference type="Rhea" id="RHEA:13673"/>
        <dbReference type="Rhea" id="RHEA-COMP:12147"/>
        <dbReference type="Rhea" id="RHEA-COMP:12148"/>
        <dbReference type="ChEBI" id="CHEBI:33019"/>
        <dbReference type="ChEBI" id="CHEBI:46398"/>
        <dbReference type="ChEBI" id="CHEBI:46858"/>
        <dbReference type="ChEBI" id="CHEBI:90602"/>
        <dbReference type="EC" id="2.7.7.59"/>
    </reaction>
</comment>
<dbReference type="SMART" id="SM00471">
    <property type="entry name" value="HDc"/>
    <property type="match status" value="1"/>
</dbReference>
<dbReference type="InterPro" id="IPR006674">
    <property type="entry name" value="HD_domain"/>
</dbReference>
<comment type="caution">
    <text evidence="10">The sequence shown here is derived from an EMBL/GenBank/DDBJ whole genome shotgun (WGS) entry which is preliminary data.</text>
</comment>
<evidence type="ECO:0000256" key="1">
    <source>
        <dbReference type="ARBA" id="ARBA00022679"/>
    </source>
</evidence>
<sequence length="847" mass="94664">MTPLAAELARRKADIIADYRRHRNPQVFFREYGAALAQLLAGLWQALPDTEGLCLLATGGFGRGEIYPFSDIDLALAADAALTPAQQSAAEMLVQQLWDCGLAPALKSGSIAELCASAAEDLTGDTALLESRLLCGDAGVAQRLARALDLQRDVVGFIEGKLLEMQQRHAKAQAGSLLEPNVKTCPGGLRDIHTMLWLAQVQGMAPQSGSLVQRRILSRTEWGVLMNSHRRLARIRIELHLAAGRAEERLIFDLQLQVAAALGHHDAEAHRRSEQLMRTLYRATKAVKQLNGILLPMLRGRVYSVLPRVVRDIDADYYQVGNLLAVKDKTIFRRQPSHIFKILSLWQQHSDVSGLAPQTLRAWWQAAQKQVNAAFYANPVNRGRFVGFFRHGGGLTHLLRFLNLYGVLGRYLPEWARIVGLLQHDLFHVYPVDDHILMVVRNMRRLALDAHSHELPFASGLMAAFGQPHILYLAALFHDIAKGRGGDHAQLGIADARRFAADHFLSAEESDLLAWLVEDHLLMSLVAQKEDIHNPEVVARFCRRVGSQERLSALYLLTVADIRGTNPKIWNSWKAGLLESLYRLALAHFQGKAADSRLAVSRRQESARAQLEASGLDEAGCRRLWQLLGPAYFVRHDEAVINWHMSLIAGSPEQPQAHMRFLPDTGGLQVLVLMPNRERLFAGLCRLFGHHNLSILSAQAYVTDHNHILDTFVLQLPPGCDAADQTRIRRRLQQALNGFVLLKPQPQRDVSQAASRRLRHLPIAPRILLSAEEAPGEYVLEIIAANRRFLLADIADVLSELNISLRHAKIATLDERVEDSFLIRHPQLDQTAFQLLLKQKLLEKIGT</sequence>
<evidence type="ECO:0000313" key="10">
    <source>
        <dbReference type="EMBL" id="EGY53490.1"/>
    </source>
</evidence>
<dbReference type="STRING" id="1032488.HMPREF9371_0305"/>
<keyword evidence="4 7" id="KW-0378">Hydrolase</keyword>
<dbReference type="PATRIC" id="fig|1032488.3.peg.282"/>
<organism evidence="10 11">
    <name type="scientific">Neisseria shayeganii 871</name>
    <dbReference type="NCBI Taxonomy" id="1032488"/>
    <lineage>
        <taxon>Bacteria</taxon>
        <taxon>Pseudomonadati</taxon>
        <taxon>Pseudomonadota</taxon>
        <taxon>Betaproteobacteria</taxon>
        <taxon>Neisseriales</taxon>
        <taxon>Neisseriaceae</taxon>
        <taxon>Neisseria</taxon>
    </lineage>
</organism>
<dbReference type="CDD" id="cd00077">
    <property type="entry name" value="HDc"/>
    <property type="match status" value="1"/>
</dbReference>